<dbReference type="EMBL" id="CP012109">
    <property type="protein sequence ID" value="AKQ69088.1"/>
    <property type="molecule type" value="Genomic_DNA"/>
</dbReference>
<dbReference type="RefSeq" id="WP_002635734.1">
    <property type="nucleotide sequence ID" value="NZ_CP012109.1"/>
</dbReference>
<dbReference type="PATRIC" id="fig|1297742.4.peg.6091"/>
<name>A0A0H4X5G1_9BACT</name>
<evidence type="ECO:0000313" key="1">
    <source>
        <dbReference type="EMBL" id="AKQ69088.1"/>
    </source>
</evidence>
<organism evidence="1 2">
    <name type="scientific">Pseudomyxococcus hansupus</name>
    <dbReference type="NCBI Taxonomy" id="1297742"/>
    <lineage>
        <taxon>Bacteria</taxon>
        <taxon>Pseudomonadati</taxon>
        <taxon>Myxococcota</taxon>
        <taxon>Myxococcia</taxon>
        <taxon>Myxococcales</taxon>
        <taxon>Cystobacterineae</taxon>
        <taxon>Myxococcaceae</taxon>
        <taxon>Pseudomyxococcus</taxon>
    </lineage>
</organism>
<proteinExistence type="predicted"/>
<gene>
    <name evidence="1" type="ORF">A176_006000</name>
</gene>
<dbReference type="STRING" id="1297742.A176_006000"/>
<protein>
    <submittedName>
        <fullName evidence="1">Uncharacterized protein</fullName>
    </submittedName>
</protein>
<keyword evidence="2" id="KW-1185">Reference proteome</keyword>
<accession>A0A0H4X5G1</accession>
<dbReference type="KEGG" id="mym:A176_006000"/>
<sequence length="114" mass="12899">MESYWQAEMQLRQCLKASAYQRGFAAIGLYDQPSPNFPDTHRYTISQEDFEQLAKYFKGLQSDLEFSSQYPKEEFRFEVASSGSTAGVFDLKISPINGFGSSGKTIFNYHIGVA</sequence>
<dbReference type="Proteomes" id="UP000009026">
    <property type="component" value="Chromosome"/>
</dbReference>
<reference evidence="1 2" key="1">
    <citation type="journal article" date="2016" name="PLoS ONE">
        <title>Complete Genome Sequence and Comparative Genomics of a Novel Myxobacterium Myxococcus hansupus.</title>
        <authorList>
            <person name="Sharma G."/>
            <person name="Narwani T."/>
            <person name="Subramanian S."/>
        </authorList>
    </citation>
    <scope>NUCLEOTIDE SEQUENCE [LARGE SCALE GENOMIC DNA]</scope>
    <source>
        <strain evidence="2">mixupus</strain>
    </source>
</reference>
<evidence type="ECO:0000313" key="2">
    <source>
        <dbReference type="Proteomes" id="UP000009026"/>
    </source>
</evidence>
<dbReference type="AlphaFoldDB" id="A0A0H4X5G1"/>